<proteinExistence type="predicted"/>
<protein>
    <recommendedName>
        <fullName evidence="2">aspartyl aminopeptidase</fullName>
        <ecNumber evidence="2">3.4.11.21</ecNumber>
    </recommendedName>
</protein>
<organism evidence="3 4">
    <name type="scientific">Stylosanthes scabra</name>
    <dbReference type="NCBI Taxonomy" id="79078"/>
    <lineage>
        <taxon>Eukaryota</taxon>
        <taxon>Viridiplantae</taxon>
        <taxon>Streptophyta</taxon>
        <taxon>Embryophyta</taxon>
        <taxon>Tracheophyta</taxon>
        <taxon>Spermatophyta</taxon>
        <taxon>Magnoliopsida</taxon>
        <taxon>eudicotyledons</taxon>
        <taxon>Gunneridae</taxon>
        <taxon>Pentapetalae</taxon>
        <taxon>rosids</taxon>
        <taxon>fabids</taxon>
        <taxon>Fabales</taxon>
        <taxon>Fabaceae</taxon>
        <taxon>Papilionoideae</taxon>
        <taxon>50 kb inversion clade</taxon>
        <taxon>dalbergioids sensu lato</taxon>
        <taxon>Dalbergieae</taxon>
        <taxon>Pterocarpus clade</taxon>
        <taxon>Stylosanthes</taxon>
    </lineage>
</organism>
<keyword evidence="4" id="KW-1185">Reference proteome</keyword>
<dbReference type="SUPFAM" id="SSF53187">
    <property type="entry name" value="Zn-dependent exopeptidases"/>
    <property type="match status" value="1"/>
</dbReference>
<evidence type="ECO:0000256" key="2">
    <source>
        <dbReference type="ARBA" id="ARBA00011965"/>
    </source>
</evidence>
<dbReference type="EMBL" id="JASCZI010121040">
    <property type="protein sequence ID" value="MED6159166.1"/>
    <property type="molecule type" value="Genomic_DNA"/>
</dbReference>
<sequence length="319" mass="36080">MAVITRPQILLHSRSCYSPPFFNKPLSFPFPNRTFSFSSATRLRPFSCATNTNTNGSASNSIVSDLLDYLNESWTHFHATAEAKRQLVAAGFQLLKENEEWELKPGGRYFFTRNMSCLVAFAIGQNTVNQSGFKPNLEKHLLPLLSIKHEEISLESKEKTTAMSSKPSHHPLLMQVLSDELNCDVDDIVSVELNVCDTQPSCLGGGNDEFIFSGRLDNLASSYCALRALIDSCESPGDLADEHAVRMVALFDNEESLQIWLMEFIQILWTSMKNTTDRSCRKGLSSNTMQTSDMRPVESHLFCLKKLERFITYQLRNLW</sequence>
<gene>
    <name evidence="3" type="ORF">PIB30_039769</name>
</gene>
<accession>A0ABU6UD32</accession>
<comment type="catalytic activity">
    <reaction evidence="1">
        <text>Release of an N-terminal aspartate or glutamate from a peptide, with a preference for aspartate.</text>
        <dbReference type="EC" id="3.4.11.21"/>
    </reaction>
</comment>
<evidence type="ECO:0000313" key="3">
    <source>
        <dbReference type="EMBL" id="MED6159166.1"/>
    </source>
</evidence>
<dbReference type="PANTHER" id="PTHR28570">
    <property type="entry name" value="ASPARTYL AMINOPEPTIDASE"/>
    <property type="match status" value="1"/>
</dbReference>
<name>A0ABU6UD32_9FABA</name>
<reference evidence="3 4" key="1">
    <citation type="journal article" date="2023" name="Plants (Basel)">
        <title>Bridging the Gap: Combining Genomics and Transcriptomics Approaches to Understand Stylosanthes scabra, an Orphan Legume from the Brazilian Caatinga.</title>
        <authorList>
            <person name="Ferreira-Neto J.R.C."/>
            <person name="da Silva M.D."/>
            <person name="Binneck E."/>
            <person name="de Melo N.F."/>
            <person name="da Silva R.H."/>
            <person name="de Melo A.L.T.M."/>
            <person name="Pandolfi V."/>
            <person name="Bustamante F.O."/>
            <person name="Brasileiro-Vidal A.C."/>
            <person name="Benko-Iseppon A.M."/>
        </authorList>
    </citation>
    <scope>NUCLEOTIDE SEQUENCE [LARGE SCALE GENOMIC DNA]</scope>
    <source>
        <tissue evidence="3">Leaves</tissue>
    </source>
</reference>
<dbReference type="Proteomes" id="UP001341840">
    <property type="component" value="Unassembled WGS sequence"/>
</dbReference>
<dbReference type="PANTHER" id="PTHR28570:SF3">
    <property type="entry name" value="ASPARTYL AMINOPEPTIDASE"/>
    <property type="match status" value="1"/>
</dbReference>
<dbReference type="Pfam" id="PF02127">
    <property type="entry name" value="Peptidase_M18"/>
    <property type="match status" value="1"/>
</dbReference>
<dbReference type="InterPro" id="IPR001948">
    <property type="entry name" value="Peptidase_M18"/>
</dbReference>
<evidence type="ECO:0000313" key="4">
    <source>
        <dbReference type="Proteomes" id="UP001341840"/>
    </source>
</evidence>
<evidence type="ECO:0000256" key="1">
    <source>
        <dbReference type="ARBA" id="ARBA00001335"/>
    </source>
</evidence>
<comment type="caution">
    <text evidence="3">The sequence shown here is derived from an EMBL/GenBank/DDBJ whole genome shotgun (WGS) entry which is preliminary data.</text>
</comment>
<dbReference type="EC" id="3.4.11.21" evidence="2"/>
<dbReference type="Gene3D" id="3.40.630.10">
    <property type="entry name" value="Zn peptidases"/>
    <property type="match status" value="1"/>
</dbReference>